<dbReference type="GeneID" id="37034629"/>
<sequence length="117" mass="12800">MCLPRALIPSPLPCLCCLELLTHTHTPPYMDELGSAAAAKDTRCVSNKVRIGPLESKLKSLRGPQAAESLALGAAARWCVTLKLDAQSELRNLFGCERFVNLRATLIEWPGSRIIQD</sequence>
<protein>
    <submittedName>
        <fullName evidence="1">Uncharacterized protein</fullName>
    </submittedName>
</protein>
<name>A0A316W9F3_9BASI</name>
<dbReference type="EMBL" id="KZ819352">
    <property type="protein sequence ID" value="PWN46184.1"/>
    <property type="molecule type" value="Genomic_DNA"/>
</dbReference>
<dbReference type="Proteomes" id="UP000245783">
    <property type="component" value="Unassembled WGS sequence"/>
</dbReference>
<accession>A0A316W9F3</accession>
<gene>
    <name evidence="1" type="ORF">IE81DRAFT_319577</name>
</gene>
<keyword evidence="2" id="KW-1185">Reference proteome</keyword>
<dbReference type="AlphaFoldDB" id="A0A316W9F3"/>
<organism evidence="1 2">
    <name type="scientific">Ceraceosorus guamensis</name>
    <dbReference type="NCBI Taxonomy" id="1522189"/>
    <lineage>
        <taxon>Eukaryota</taxon>
        <taxon>Fungi</taxon>
        <taxon>Dikarya</taxon>
        <taxon>Basidiomycota</taxon>
        <taxon>Ustilaginomycotina</taxon>
        <taxon>Exobasidiomycetes</taxon>
        <taxon>Ceraceosorales</taxon>
        <taxon>Ceraceosoraceae</taxon>
        <taxon>Ceraceosorus</taxon>
    </lineage>
</organism>
<dbReference type="RefSeq" id="XP_025373344.1">
    <property type="nucleotide sequence ID" value="XM_025512759.1"/>
</dbReference>
<evidence type="ECO:0000313" key="2">
    <source>
        <dbReference type="Proteomes" id="UP000245783"/>
    </source>
</evidence>
<proteinExistence type="predicted"/>
<reference evidence="1 2" key="1">
    <citation type="journal article" date="2018" name="Mol. Biol. Evol.">
        <title>Broad Genomic Sampling Reveals a Smut Pathogenic Ancestry of the Fungal Clade Ustilaginomycotina.</title>
        <authorList>
            <person name="Kijpornyongpan T."/>
            <person name="Mondo S.J."/>
            <person name="Barry K."/>
            <person name="Sandor L."/>
            <person name="Lee J."/>
            <person name="Lipzen A."/>
            <person name="Pangilinan J."/>
            <person name="LaButti K."/>
            <person name="Hainaut M."/>
            <person name="Henrissat B."/>
            <person name="Grigoriev I.V."/>
            <person name="Spatafora J.W."/>
            <person name="Aime M.C."/>
        </authorList>
    </citation>
    <scope>NUCLEOTIDE SEQUENCE [LARGE SCALE GENOMIC DNA]</scope>
    <source>
        <strain evidence="1 2">MCA 4658</strain>
    </source>
</reference>
<dbReference type="InParanoid" id="A0A316W9F3"/>
<evidence type="ECO:0000313" key="1">
    <source>
        <dbReference type="EMBL" id="PWN46184.1"/>
    </source>
</evidence>